<proteinExistence type="predicted"/>
<organism evidence="1 2">
    <name type="scientific">Phormidium tenue FACHB-1050</name>
    <dbReference type="NCBI Taxonomy" id="2692857"/>
    <lineage>
        <taxon>Bacteria</taxon>
        <taxon>Bacillati</taxon>
        <taxon>Cyanobacteriota</taxon>
        <taxon>Cyanophyceae</taxon>
        <taxon>Oscillatoriophycideae</taxon>
        <taxon>Oscillatoriales</taxon>
        <taxon>Oscillatoriaceae</taxon>
        <taxon>Phormidium</taxon>
    </lineage>
</organism>
<evidence type="ECO:0000313" key="1">
    <source>
        <dbReference type="EMBL" id="MBD2317307.1"/>
    </source>
</evidence>
<keyword evidence="2" id="KW-1185">Reference proteome</keyword>
<evidence type="ECO:0000313" key="2">
    <source>
        <dbReference type="Proteomes" id="UP000618445"/>
    </source>
</evidence>
<reference evidence="1 2" key="1">
    <citation type="journal article" date="2020" name="ISME J.">
        <title>Comparative genomics reveals insights into cyanobacterial evolution and habitat adaptation.</title>
        <authorList>
            <person name="Chen M.Y."/>
            <person name="Teng W.K."/>
            <person name="Zhao L."/>
            <person name="Hu C.X."/>
            <person name="Zhou Y.K."/>
            <person name="Han B.P."/>
            <person name="Song L.R."/>
            <person name="Shu W.S."/>
        </authorList>
    </citation>
    <scope>NUCLEOTIDE SEQUENCE [LARGE SCALE GENOMIC DNA]</scope>
    <source>
        <strain evidence="1 2">FACHB-1050</strain>
    </source>
</reference>
<name>A0ABR8C950_9CYAN</name>
<sequence length="220" mass="25469">MGYNKGDNYEQNIFDLLTSKGLIATGTSRGGAGNLTDIKFLHNFQQYNLEVKLDLGADYGQKMLRWNDGIWSWCVDDAVTSFYTSVGVLDIVNAKNFIPNRYSIPRDEITMHHKKQDQKAFEDKVEIDINSLYDFYGDKDCYYIQIGGYGFYHLKRDVLSLGTPQFDCKMNLRLRAKTIHSSPVYKYGFYAVLKVDKREKVKKSCYDLEQKDGREFPPII</sequence>
<dbReference type="Proteomes" id="UP000618445">
    <property type="component" value="Unassembled WGS sequence"/>
</dbReference>
<dbReference type="RefSeq" id="WP_190578157.1">
    <property type="nucleotide sequence ID" value="NZ_CAWPQU010000006.1"/>
</dbReference>
<gene>
    <name evidence="1" type="ORF">H6G05_10680</name>
</gene>
<accession>A0ABR8C950</accession>
<dbReference type="EMBL" id="JACJQY010000014">
    <property type="protein sequence ID" value="MBD2317307.1"/>
    <property type="molecule type" value="Genomic_DNA"/>
</dbReference>
<protein>
    <submittedName>
        <fullName evidence="1">Uncharacterized protein</fullName>
    </submittedName>
</protein>
<comment type="caution">
    <text evidence="1">The sequence shown here is derived from an EMBL/GenBank/DDBJ whole genome shotgun (WGS) entry which is preliminary data.</text>
</comment>